<evidence type="ECO:0000313" key="2">
    <source>
        <dbReference type="Proteomes" id="UP001652741"/>
    </source>
</evidence>
<dbReference type="Proteomes" id="UP001652741">
    <property type="component" value="Chromosome ssa01"/>
</dbReference>
<sequence length="218" mass="24155">MELSQVLYTAAPGIDDWEQPSLEGVSVEQNACSQSPSHYCRPDRPQRRITDASCTLNDDIDAILPFCTNGFTLTPPGTKLHISDPNKQRTTCAQVHCAESPRPEKLLLQETALHGQDSNERCPAESGRPGEKKSRTHGFRDSSEQPASKKQRLLPGVTAQKTIHPESTQRVSARRTFPIKPDDFTVLNDIPEVDDLLLCDAANLLDSSYSYVETPNLK</sequence>
<organism evidence="2 3">
    <name type="scientific">Salmo salar</name>
    <name type="common">Atlantic salmon</name>
    <dbReference type="NCBI Taxonomy" id="8030"/>
    <lineage>
        <taxon>Eukaryota</taxon>
        <taxon>Metazoa</taxon>
        <taxon>Chordata</taxon>
        <taxon>Craniata</taxon>
        <taxon>Vertebrata</taxon>
        <taxon>Euteleostomi</taxon>
        <taxon>Actinopterygii</taxon>
        <taxon>Neopterygii</taxon>
        <taxon>Teleostei</taxon>
        <taxon>Protacanthopterygii</taxon>
        <taxon>Salmoniformes</taxon>
        <taxon>Salmonidae</taxon>
        <taxon>Salmoninae</taxon>
        <taxon>Salmo</taxon>
    </lineage>
</organism>
<dbReference type="KEGG" id="sasa:106567462"/>
<dbReference type="GeneID" id="106567462"/>
<dbReference type="RefSeq" id="XP_013992217.1">
    <property type="nucleotide sequence ID" value="XM_014136742.2"/>
</dbReference>
<feature type="compositionally biased region" description="Basic and acidic residues" evidence="1">
    <location>
        <begin position="117"/>
        <end position="143"/>
    </location>
</feature>
<protein>
    <submittedName>
        <fullName evidence="3">Uncharacterized protein</fullName>
    </submittedName>
</protein>
<keyword evidence="2" id="KW-1185">Reference proteome</keyword>
<feature type="region of interest" description="Disordered" evidence="1">
    <location>
        <begin position="113"/>
        <end position="175"/>
    </location>
</feature>
<evidence type="ECO:0000313" key="3">
    <source>
        <dbReference type="RefSeq" id="XP_013992217.1"/>
    </source>
</evidence>
<accession>A0A1S3LMM8</accession>
<gene>
    <name evidence="3" type="primary">LOC106567462</name>
</gene>
<proteinExistence type="predicted"/>
<feature type="compositionally biased region" description="Polar residues" evidence="1">
    <location>
        <begin position="159"/>
        <end position="171"/>
    </location>
</feature>
<dbReference type="AlphaFoldDB" id="A0A1S3LMM8"/>
<evidence type="ECO:0000256" key="1">
    <source>
        <dbReference type="SAM" id="MobiDB-lite"/>
    </source>
</evidence>
<reference evidence="3" key="1">
    <citation type="submission" date="2025-08" db="UniProtKB">
        <authorList>
            <consortium name="RefSeq"/>
        </authorList>
    </citation>
    <scope>IDENTIFICATION</scope>
</reference>
<name>A0A1S3LMM8_SALSA</name>